<evidence type="ECO:0000256" key="3">
    <source>
        <dbReference type="ARBA" id="ARBA00022989"/>
    </source>
</evidence>
<evidence type="ECO:0000256" key="5">
    <source>
        <dbReference type="SAM" id="MobiDB-lite"/>
    </source>
</evidence>
<evidence type="ECO:0000313" key="8">
    <source>
        <dbReference type="Proteomes" id="UP000092666"/>
    </source>
</evidence>
<dbReference type="AlphaFoldDB" id="A0A1B9GRN6"/>
<feature type="transmembrane region" description="Helical" evidence="6">
    <location>
        <begin position="39"/>
        <end position="57"/>
    </location>
</feature>
<dbReference type="EMBL" id="KI669503">
    <property type="protein sequence ID" value="OCF33724.1"/>
    <property type="molecule type" value="Genomic_DNA"/>
</dbReference>
<sequence>MSNCTNITCNHNVGSPNLINGKVLYSSYEYLLNETSTQVFLGFFCAVTCLHILLAVYWRRGWTLLTLGLGGSLEAIGWGGRYWSAKTTFWQPGDGGLWDLNNQAFIMQIVCLIIAPTFFSAANYIFLGSLVRSTGARYSSITASSFSKMFTFADFLCLLIQCIGGGMVGTATTSEGIKTGLHVMAVGVIAQVTVTAIFSALFAEFSYRISKDQPALRQYDLLAWTRIFKIIPKCTRNRRQTADGDTPMVELSNSPSSAPTPCEKVGKHATRPPRKTIVYAQIALLASNLLVLARSIYRCDELLGYTPEHPGSYADQNVFIALDASPMLALLVVYLVVHPGLVDGRRLF</sequence>
<feature type="transmembrane region" description="Helical" evidence="6">
    <location>
        <begin position="277"/>
        <end position="297"/>
    </location>
</feature>
<reference evidence="7 8" key="1">
    <citation type="submission" date="2013-07" db="EMBL/GenBank/DDBJ databases">
        <title>The Genome Sequence of Cryptococcus heveanensis BCC8398.</title>
        <authorList>
            <consortium name="The Broad Institute Genome Sequencing Platform"/>
            <person name="Cuomo C."/>
            <person name="Litvintseva A."/>
            <person name="Chen Y."/>
            <person name="Heitman J."/>
            <person name="Sun S."/>
            <person name="Springer D."/>
            <person name="Dromer F."/>
            <person name="Young S.K."/>
            <person name="Zeng Q."/>
            <person name="Gargeya S."/>
            <person name="Fitzgerald M."/>
            <person name="Abouelleil A."/>
            <person name="Alvarado L."/>
            <person name="Berlin A.M."/>
            <person name="Chapman S.B."/>
            <person name="Dewar J."/>
            <person name="Goldberg J."/>
            <person name="Griggs A."/>
            <person name="Gujja S."/>
            <person name="Hansen M."/>
            <person name="Howarth C."/>
            <person name="Imamovic A."/>
            <person name="Larimer J."/>
            <person name="McCowan C."/>
            <person name="Murphy C."/>
            <person name="Pearson M."/>
            <person name="Priest M."/>
            <person name="Roberts A."/>
            <person name="Saif S."/>
            <person name="Shea T."/>
            <person name="Sykes S."/>
            <person name="Wortman J."/>
            <person name="Nusbaum C."/>
            <person name="Birren B."/>
        </authorList>
    </citation>
    <scope>NUCLEOTIDE SEQUENCE [LARGE SCALE GENOMIC DNA]</scope>
    <source>
        <strain evidence="7 8">BCC8398</strain>
    </source>
</reference>
<organism evidence="7 8">
    <name type="scientific">Kwoniella heveanensis BCC8398</name>
    <dbReference type="NCBI Taxonomy" id="1296120"/>
    <lineage>
        <taxon>Eukaryota</taxon>
        <taxon>Fungi</taxon>
        <taxon>Dikarya</taxon>
        <taxon>Basidiomycota</taxon>
        <taxon>Agaricomycotina</taxon>
        <taxon>Tremellomycetes</taxon>
        <taxon>Tremellales</taxon>
        <taxon>Cryptococcaceae</taxon>
        <taxon>Kwoniella</taxon>
    </lineage>
</organism>
<dbReference type="PANTHER" id="PTHR31465:SF9">
    <property type="entry name" value="SPHINGOID LONG-CHAIN BASE TRANSPORTER RSB1"/>
    <property type="match status" value="1"/>
</dbReference>
<dbReference type="PANTHER" id="PTHR31465">
    <property type="entry name" value="PROTEIN RTA1-RELATED"/>
    <property type="match status" value="1"/>
</dbReference>
<feature type="transmembrane region" description="Helical" evidence="6">
    <location>
        <begin position="104"/>
        <end position="128"/>
    </location>
</feature>
<keyword evidence="3 6" id="KW-1133">Transmembrane helix</keyword>
<evidence type="ECO:0000256" key="2">
    <source>
        <dbReference type="ARBA" id="ARBA00022692"/>
    </source>
</evidence>
<keyword evidence="8" id="KW-1185">Reference proteome</keyword>
<dbReference type="InterPro" id="IPR007568">
    <property type="entry name" value="RTA1"/>
</dbReference>
<reference evidence="8" key="2">
    <citation type="submission" date="2013-12" db="EMBL/GenBank/DDBJ databases">
        <title>Evolution of pathogenesis and genome organization in the Tremellales.</title>
        <authorList>
            <person name="Cuomo C."/>
            <person name="Litvintseva A."/>
            <person name="Heitman J."/>
            <person name="Chen Y."/>
            <person name="Sun S."/>
            <person name="Springer D."/>
            <person name="Dromer F."/>
            <person name="Young S."/>
            <person name="Zeng Q."/>
            <person name="Chapman S."/>
            <person name="Gujja S."/>
            <person name="Saif S."/>
            <person name="Birren B."/>
        </authorList>
    </citation>
    <scope>NUCLEOTIDE SEQUENCE [LARGE SCALE GENOMIC DNA]</scope>
    <source>
        <strain evidence="8">BCC8398</strain>
    </source>
</reference>
<evidence type="ECO:0000256" key="4">
    <source>
        <dbReference type="ARBA" id="ARBA00023136"/>
    </source>
</evidence>
<dbReference type="STRING" id="1296120.A0A1B9GRN6"/>
<feature type="transmembrane region" description="Helical" evidence="6">
    <location>
        <begin position="181"/>
        <end position="203"/>
    </location>
</feature>
<evidence type="ECO:0000313" key="7">
    <source>
        <dbReference type="EMBL" id="OCF33724.1"/>
    </source>
</evidence>
<feature type="transmembrane region" description="Helical" evidence="6">
    <location>
        <begin position="317"/>
        <end position="337"/>
    </location>
</feature>
<gene>
    <name evidence="7" type="ORF">I316_04436</name>
</gene>
<evidence type="ECO:0000256" key="6">
    <source>
        <dbReference type="SAM" id="Phobius"/>
    </source>
</evidence>
<keyword evidence="4 6" id="KW-0472">Membrane</keyword>
<dbReference type="GO" id="GO:0000324">
    <property type="term" value="C:fungal-type vacuole"/>
    <property type="evidence" value="ECO:0007669"/>
    <property type="project" value="TreeGrafter"/>
</dbReference>
<comment type="subcellular location">
    <subcellularLocation>
        <location evidence="1">Membrane</location>
        <topology evidence="1">Multi-pass membrane protein</topology>
    </subcellularLocation>
</comment>
<dbReference type="OrthoDB" id="3358017at2759"/>
<accession>A0A1B9GRN6</accession>
<keyword evidence="2 6" id="KW-0812">Transmembrane</keyword>
<name>A0A1B9GRN6_9TREE</name>
<dbReference type="Pfam" id="PF04479">
    <property type="entry name" value="RTA1"/>
    <property type="match status" value="1"/>
</dbReference>
<feature type="transmembrane region" description="Helical" evidence="6">
    <location>
        <begin position="149"/>
        <end position="169"/>
    </location>
</feature>
<proteinExistence type="predicted"/>
<feature type="region of interest" description="Disordered" evidence="5">
    <location>
        <begin position="239"/>
        <end position="268"/>
    </location>
</feature>
<dbReference type="Proteomes" id="UP000092666">
    <property type="component" value="Unassembled WGS sequence"/>
</dbReference>
<dbReference type="GO" id="GO:0005886">
    <property type="term" value="C:plasma membrane"/>
    <property type="evidence" value="ECO:0007669"/>
    <property type="project" value="TreeGrafter"/>
</dbReference>
<protein>
    <submittedName>
        <fullName evidence="7">Uncharacterized protein</fullName>
    </submittedName>
</protein>
<evidence type="ECO:0000256" key="1">
    <source>
        <dbReference type="ARBA" id="ARBA00004141"/>
    </source>
</evidence>